<proteinExistence type="predicted"/>
<dbReference type="EMBL" id="JAUSZI010000002">
    <property type="protein sequence ID" value="MDQ1024674.1"/>
    <property type="molecule type" value="Genomic_DNA"/>
</dbReference>
<evidence type="ECO:0000256" key="2">
    <source>
        <dbReference type="SAM" id="MobiDB-lite"/>
    </source>
</evidence>
<keyword evidence="4" id="KW-1185">Reference proteome</keyword>
<comment type="caution">
    <text evidence="3">The sequence shown here is derived from an EMBL/GenBank/DDBJ whole genome shotgun (WGS) entry which is preliminary data.</text>
</comment>
<organism evidence="3 4">
    <name type="scientific">Streptomyces umbrinus</name>
    <dbReference type="NCBI Taxonomy" id="67370"/>
    <lineage>
        <taxon>Bacteria</taxon>
        <taxon>Bacillati</taxon>
        <taxon>Actinomycetota</taxon>
        <taxon>Actinomycetes</taxon>
        <taxon>Kitasatosporales</taxon>
        <taxon>Streptomycetaceae</taxon>
        <taxon>Streptomyces</taxon>
        <taxon>Streptomyces phaeochromogenes group</taxon>
    </lineage>
</organism>
<sequence length="184" mass="19997">MVSLIEELEAREAAARVRVEELEAEIAELTSRLVGEREVWSRLRVTRETVAQVLAELSGQDVAETAPLREPVAAKAPVEPEVRVVGSIMVPHWREGLTTVVLPDVYRDIVEVIADASGPMQAKQIVPRIGLPAVTAKIEGTRGKLKRLVERGWLIEDQPGRFAPAHPGSGGESANSRNDKGSSL</sequence>
<feature type="region of interest" description="Disordered" evidence="2">
    <location>
        <begin position="159"/>
        <end position="184"/>
    </location>
</feature>
<dbReference type="RefSeq" id="WP_307519947.1">
    <property type="nucleotide sequence ID" value="NZ_JAUSZI010000002.1"/>
</dbReference>
<gene>
    <name evidence="3" type="ORF">QF035_002256</name>
</gene>
<name>A0ABU0SM95_9ACTN</name>
<evidence type="ECO:0000313" key="3">
    <source>
        <dbReference type="EMBL" id="MDQ1024674.1"/>
    </source>
</evidence>
<keyword evidence="1" id="KW-0175">Coiled coil</keyword>
<accession>A0ABU0SM95</accession>
<dbReference type="Proteomes" id="UP001230328">
    <property type="component" value="Unassembled WGS sequence"/>
</dbReference>
<reference evidence="3 4" key="1">
    <citation type="submission" date="2023-07" db="EMBL/GenBank/DDBJ databases">
        <title>Comparative genomics of wheat-associated soil bacteria to identify genetic determinants of phenazine resistance.</title>
        <authorList>
            <person name="Mouncey N."/>
        </authorList>
    </citation>
    <scope>NUCLEOTIDE SEQUENCE [LARGE SCALE GENOMIC DNA]</scope>
    <source>
        <strain evidence="3 4">V2I4</strain>
    </source>
</reference>
<protein>
    <submittedName>
        <fullName evidence="3">Uncharacterized protein</fullName>
    </submittedName>
</protein>
<evidence type="ECO:0000313" key="4">
    <source>
        <dbReference type="Proteomes" id="UP001230328"/>
    </source>
</evidence>
<feature type="coiled-coil region" evidence="1">
    <location>
        <begin position="5"/>
        <end position="39"/>
    </location>
</feature>
<evidence type="ECO:0000256" key="1">
    <source>
        <dbReference type="SAM" id="Coils"/>
    </source>
</evidence>